<proteinExistence type="predicted"/>
<accession>A0AAV4WBR9</accession>
<evidence type="ECO:0000313" key="3">
    <source>
        <dbReference type="EMBL" id="GIY80286.1"/>
    </source>
</evidence>
<comment type="caution">
    <text evidence="3">The sequence shown here is derived from an EMBL/GenBank/DDBJ whole genome shotgun (WGS) entry which is preliminary data.</text>
</comment>
<evidence type="ECO:0000313" key="4">
    <source>
        <dbReference type="Proteomes" id="UP001054837"/>
    </source>
</evidence>
<evidence type="ECO:0000256" key="1">
    <source>
        <dbReference type="SAM" id="MobiDB-lite"/>
    </source>
</evidence>
<keyword evidence="2" id="KW-1133">Transmembrane helix</keyword>
<feature type="region of interest" description="Disordered" evidence="1">
    <location>
        <begin position="1"/>
        <end position="24"/>
    </location>
</feature>
<organism evidence="3 4">
    <name type="scientific">Caerostris darwini</name>
    <dbReference type="NCBI Taxonomy" id="1538125"/>
    <lineage>
        <taxon>Eukaryota</taxon>
        <taxon>Metazoa</taxon>
        <taxon>Ecdysozoa</taxon>
        <taxon>Arthropoda</taxon>
        <taxon>Chelicerata</taxon>
        <taxon>Arachnida</taxon>
        <taxon>Araneae</taxon>
        <taxon>Araneomorphae</taxon>
        <taxon>Entelegynae</taxon>
        <taxon>Araneoidea</taxon>
        <taxon>Araneidae</taxon>
        <taxon>Caerostris</taxon>
    </lineage>
</organism>
<protein>
    <submittedName>
        <fullName evidence="3">Uncharacterized protein</fullName>
    </submittedName>
</protein>
<gene>
    <name evidence="3" type="ORF">CDAR_19451</name>
</gene>
<dbReference type="Proteomes" id="UP001054837">
    <property type="component" value="Unassembled WGS sequence"/>
</dbReference>
<keyword evidence="2" id="KW-0812">Transmembrane</keyword>
<reference evidence="3 4" key="1">
    <citation type="submission" date="2021-06" db="EMBL/GenBank/DDBJ databases">
        <title>Caerostris darwini draft genome.</title>
        <authorList>
            <person name="Kono N."/>
            <person name="Arakawa K."/>
        </authorList>
    </citation>
    <scope>NUCLEOTIDE SEQUENCE [LARGE SCALE GENOMIC DNA]</scope>
</reference>
<keyword evidence="4" id="KW-1185">Reference proteome</keyword>
<name>A0AAV4WBR9_9ARAC</name>
<dbReference type="AlphaFoldDB" id="A0AAV4WBR9"/>
<feature type="transmembrane region" description="Helical" evidence="2">
    <location>
        <begin position="35"/>
        <end position="55"/>
    </location>
</feature>
<feature type="transmembrane region" description="Helical" evidence="2">
    <location>
        <begin position="62"/>
        <end position="79"/>
    </location>
</feature>
<keyword evidence="2" id="KW-0472">Membrane</keyword>
<sequence length="82" mass="9533">MGKQQNLLGQMQFDPEDPLKKPEEEENAWNSRLNFVWLFLVSLYISVMVILLAYGKITCFEMQYCAAIYACLLIVAFIIDCF</sequence>
<evidence type="ECO:0000256" key="2">
    <source>
        <dbReference type="SAM" id="Phobius"/>
    </source>
</evidence>
<dbReference type="EMBL" id="BPLQ01014490">
    <property type="protein sequence ID" value="GIY80286.1"/>
    <property type="molecule type" value="Genomic_DNA"/>
</dbReference>